<comment type="pathway">
    <text evidence="5">Cofactor biosynthesis; nicotinate biosynthesis; nicotinate from nicotinamide: step 1/1.</text>
</comment>
<dbReference type="PANTHER" id="PTHR11080">
    <property type="entry name" value="PYRAZINAMIDASE/NICOTINAMIDASE"/>
    <property type="match status" value="1"/>
</dbReference>
<comment type="similarity">
    <text evidence="1">Belongs to the isochorismatase family.</text>
</comment>
<comment type="caution">
    <text evidence="10">The sequence shown here is derived from an EMBL/GenBank/DDBJ whole genome shotgun (WGS) entry which is preliminary data.</text>
</comment>
<dbReference type="InterPro" id="IPR052347">
    <property type="entry name" value="Isochorismatase_Nicotinamidase"/>
</dbReference>
<dbReference type="SUPFAM" id="SSF52499">
    <property type="entry name" value="Isochorismatase-like hydrolases"/>
    <property type="match status" value="1"/>
</dbReference>
<feature type="chain" id="PRO_5040365761" description="nicotinamidase" evidence="8">
    <location>
        <begin position="20"/>
        <end position="264"/>
    </location>
</feature>
<feature type="signal peptide" evidence="8">
    <location>
        <begin position="1"/>
        <end position="19"/>
    </location>
</feature>
<evidence type="ECO:0000259" key="9">
    <source>
        <dbReference type="Pfam" id="PF00857"/>
    </source>
</evidence>
<dbReference type="EMBL" id="MU006097">
    <property type="protein sequence ID" value="KAF2838263.1"/>
    <property type="molecule type" value="Genomic_DNA"/>
</dbReference>
<evidence type="ECO:0000256" key="6">
    <source>
        <dbReference type="ARBA" id="ARBA00039017"/>
    </source>
</evidence>
<keyword evidence="11" id="KW-1185">Reference proteome</keyword>
<sequence length="264" mass="29535">MYFAALYISLLLLVVPLEAVPFSSKIHAETALVIIDVQNDFITGSLNNSRAPDILPKIYKLLDEHSWPFIVASQDWHPIGHVSFASAHESEDSGSSVQIEFVDTPVKVETQFLYADHCVPETWGSEIESGVISRLHNLEGYTSPVNYIKKAQDHRVDSYSAFADNQYHRFTTLNDELSRHDIKKLVITGLITSACVRGTAIDGTKLGYQVTLIEDATESISQEDKDRAIEELSGVWGVDVVPLAQWEAENPVAPIRAQRHSRRF</sequence>
<organism evidence="10 11">
    <name type="scientific">Patellaria atrata CBS 101060</name>
    <dbReference type="NCBI Taxonomy" id="1346257"/>
    <lineage>
        <taxon>Eukaryota</taxon>
        <taxon>Fungi</taxon>
        <taxon>Dikarya</taxon>
        <taxon>Ascomycota</taxon>
        <taxon>Pezizomycotina</taxon>
        <taxon>Dothideomycetes</taxon>
        <taxon>Dothideomycetes incertae sedis</taxon>
        <taxon>Patellariales</taxon>
        <taxon>Patellariaceae</taxon>
        <taxon>Patellaria</taxon>
    </lineage>
</organism>
<dbReference type="GO" id="GO:0019363">
    <property type="term" value="P:pyridine nucleotide biosynthetic process"/>
    <property type="evidence" value="ECO:0007669"/>
    <property type="project" value="UniProtKB-KW"/>
</dbReference>
<dbReference type="OrthoDB" id="167809at2759"/>
<keyword evidence="3" id="KW-0479">Metal-binding</keyword>
<evidence type="ECO:0000256" key="7">
    <source>
        <dbReference type="ARBA" id="ARBA00043224"/>
    </source>
</evidence>
<dbReference type="Proteomes" id="UP000799429">
    <property type="component" value="Unassembled WGS sequence"/>
</dbReference>
<dbReference type="PANTHER" id="PTHR11080:SF2">
    <property type="entry name" value="LD05707P"/>
    <property type="match status" value="1"/>
</dbReference>
<evidence type="ECO:0000256" key="3">
    <source>
        <dbReference type="ARBA" id="ARBA00022723"/>
    </source>
</evidence>
<dbReference type="GO" id="GO:0008936">
    <property type="term" value="F:nicotinamidase activity"/>
    <property type="evidence" value="ECO:0007669"/>
    <property type="project" value="UniProtKB-EC"/>
</dbReference>
<dbReference type="Pfam" id="PF00857">
    <property type="entry name" value="Isochorismatase"/>
    <property type="match status" value="1"/>
</dbReference>
<evidence type="ECO:0000313" key="10">
    <source>
        <dbReference type="EMBL" id="KAF2838263.1"/>
    </source>
</evidence>
<evidence type="ECO:0000256" key="8">
    <source>
        <dbReference type="SAM" id="SignalP"/>
    </source>
</evidence>
<name>A0A9P4SAY3_9PEZI</name>
<accession>A0A9P4SAY3</accession>
<proteinExistence type="inferred from homology"/>
<dbReference type="InterPro" id="IPR036380">
    <property type="entry name" value="Isochorismatase-like_sf"/>
</dbReference>
<dbReference type="AlphaFoldDB" id="A0A9P4SAY3"/>
<reference evidence="10" key="1">
    <citation type="journal article" date="2020" name="Stud. Mycol.">
        <title>101 Dothideomycetes genomes: a test case for predicting lifestyles and emergence of pathogens.</title>
        <authorList>
            <person name="Haridas S."/>
            <person name="Albert R."/>
            <person name="Binder M."/>
            <person name="Bloem J."/>
            <person name="Labutti K."/>
            <person name="Salamov A."/>
            <person name="Andreopoulos B."/>
            <person name="Baker S."/>
            <person name="Barry K."/>
            <person name="Bills G."/>
            <person name="Bluhm B."/>
            <person name="Cannon C."/>
            <person name="Castanera R."/>
            <person name="Culley D."/>
            <person name="Daum C."/>
            <person name="Ezra D."/>
            <person name="Gonzalez J."/>
            <person name="Henrissat B."/>
            <person name="Kuo A."/>
            <person name="Liang C."/>
            <person name="Lipzen A."/>
            <person name="Lutzoni F."/>
            <person name="Magnuson J."/>
            <person name="Mondo S."/>
            <person name="Nolan M."/>
            <person name="Ohm R."/>
            <person name="Pangilinan J."/>
            <person name="Park H.-J."/>
            <person name="Ramirez L."/>
            <person name="Alfaro M."/>
            <person name="Sun H."/>
            <person name="Tritt A."/>
            <person name="Yoshinaga Y."/>
            <person name="Zwiers L.-H."/>
            <person name="Turgeon B."/>
            <person name="Goodwin S."/>
            <person name="Spatafora J."/>
            <person name="Crous P."/>
            <person name="Grigoriev I."/>
        </authorList>
    </citation>
    <scope>NUCLEOTIDE SEQUENCE</scope>
    <source>
        <strain evidence="10">CBS 101060</strain>
    </source>
</reference>
<evidence type="ECO:0000256" key="5">
    <source>
        <dbReference type="ARBA" id="ARBA00037900"/>
    </source>
</evidence>
<dbReference type="GO" id="GO:0046872">
    <property type="term" value="F:metal ion binding"/>
    <property type="evidence" value="ECO:0007669"/>
    <property type="project" value="UniProtKB-KW"/>
</dbReference>
<evidence type="ECO:0000256" key="2">
    <source>
        <dbReference type="ARBA" id="ARBA00022642"/>
    </source>
</evidence>
<dbReference type="InterPro" id="IPR000868">
    <property type="entry name" value="Isochorismatase-like_dom"/>
</dbReference>
<evidence type="ECO:0000313" key="11">
    <source>
        <dbReference type="Proteomes" id="UP000799429"/>
    </source>
</evidence>
<protein>
    <recommendedName>
        <fullName evidence="6">nicotinamidase</fullName>
        <ecNumber evidence="6">3.5.1.19</ecNumber>
    </recommendedName>
    <alternativeName>
        <fullName evidence="7">Nicotinamide deamidase</fullName>
    </alternativeName>
</protein>
<keyword evidence="4 10" id="KW-0378">Hydrolase</keyword>
<dbReference type="Gene3D" id="3.40.50.850">
    <property type="entry name" value="Isochorismatase-like"/>
    <property type="match status" value="1"/>
</dbReference>
<feature type="domain" description="Isochorismatase-like" evidence="9">
    <location>
        <begin position="170"/>
        <end position="233"/>
    </location>
</feature>
<evidence type="ECO:0000256" key="4">
    <source>
        <dbReference type="ARBA" id="ARBA00022801"/>
    </source>
</evidence>
<gene>
    <name evidence="10" type="ORF">M501DRAFT_1032202</name>
</gene>
<keyword evidence="8" id="KW-0732">Signal</keyword>
<keyword evidence="2" id="KW-0662">Pyridine nucleotide biosynthesis</keyword>
<dbReference type="EC" id="3.5.1.19" evidence="6"/>
<evidence type="ECO:0000256" key="1">
    <source>
        <dbReference type="ARBA" id="ARBA00006336"/>
    </source>
</evidence>